<dbReference type="InterPro" id="IPR002048">
    <property type="entry name" value="EF_hand_dom"/>
</dbReference>
<keyword evidence="2" id="KW-0519">Myristate</keyword>
<gene>
    <name evidence="8" type="ORF">KUTeg_016072</name>
</gene>
<name>A0ABQ9EJS5_TEGGR</name>
<evidence type="ECO:0000256" key="5">
    <source>
        <dbReference type="ARBA" id="ARBA00022837"/>
    </source>
</evidence>
<dbReference type="InterPro" id="IPR028846">
    <property type="entry name" value="Recoverin"/>
</dbReference>
<evidence type="ECO:0000259" key="7">
    <source>
        <dbReference type="PROSITE" id="PS50222"/>
    </source>
</evidence>
<dbReference type="PANTHER" id="PTHR23055:SF178">
    <property type="entry name" value="NEUROCALCIN HOMOLOG"/>
    <property type="match status" value="1"/>
</dbReference>
<comment type="caution">
    <text evidence="8">The sequence shown here is derived from an EMBL/GenBank/DDBJ whole genome shotgun (WGS) entry which is preliminary data.</text>
</comment>
<protein>
    <recommendedName>
        <fullName evidence="7">EF-hand domain-containing protein</fullName>
    </recommendedName>
</protein>
<sequence>MGNQSAAQKEELKAITRKFKISKSDVKVYQKLFKQHCPKGNHLSRKDFKSVYNQLFPGDCSEFADQMFRTFDTDGDGKVDFLEFLTGLCMTDSDDVNEKIEWAFKMYDVDGNGTISMDEVKKLSMAYYKMIYGYENQEESESVAKELFQLMDKDNDEKITFQEFNDAAKKNSEILNMLFPSPQDEG</sequence>
<dbReference type="PROSITE" id="PS00018">
    <property type="entry name" value="EF_HAND_1"/>
    <property type="match status" value="2"/>
</dbReference>
<evidence type="ECO:0000313" key="8">
    <source>
        <dbReference type="EMBL" id="KAJ8305527.1"/>
    </source>
</evidence>
<dbReference type="SMART" id="SM00054">
    <property type="entry name" value="EFh"/>
    <property type="match status" value="3"/>
</dbReference>
<feature type="domain" description="EF-hand" evidence="7">
    <location>
        <begin position="59"/>
        <end position="94"/>
    </location>
</feature>
<dbReference type="Pfam" id="PF13499">
    <property type="entry name" value="EF-hand_7"/>
    <property type="match status" value="1"/>
</dbReference>
<evidence type="ECO:0000256" key="2">
    <source>
        <dbReference type="ARBA" id="ARBA00022707"/>
    </source>
</evidence>
<feature type="domain" description="EF-hand" evidence="7">
    <location>
        <begin position="95"/>
        <end position="130"/>
    </location>
</feature>
<evidence type="ECO:0000256" key="6">
    <source>
        <dbReference type="ARBA" id="ARBA00023288"/>
    </source>
</evidence>
<keyword evidence="5" id="KW-0106">Calcium</keyword>
<dbReference type="SUPFAM" id="SSF47473">
    <property type="entry name" value="EF-hand"/>
    <property type="match status" value="1"/>
</dbReference>
<dbReference type="PANTHER" id="PTHR23055">
    <property type="entry name" value="CALCIUM BINDING PROTEINS"/>
    <property type="match status" value="1"/>
</dbReference>
<reference evidence="8 9" key="1">
    <citation type="submission" date="2022-12" db="EMBL/GenBank/DDBJ databases">
        <title>Chromosome-level genome of Tegillarca granosa.</title>
        <authorList>
            <person name="Kim J."/>
        </authorList>
    </citation>
    <scope>NUCLEOTIDE SEQUENCE [LARGE SCALE GENOMIC DNA]</scope>
    <source>
        <strain evidence="8">Teg-2019</strain>
        <tissue evidence="8">Adductor muscle</tissue>
    </source>
</reference>
<dbReference type="InterPro" id="IPR011992">
    <property type="entry name" value="EF-hand-dom_pair"/>
</dbReference>
<evidence type="ECO:0000256" key="1">
    <source>
        <dbReference type="ARBA" id="ARBA00006049"/>
    </source>
</evidence>
<evidence type="ECO:0000256" key="4">
    <source>
        <dbReference type="ARBA" id="ARBA00022737"/>
    </source>
</evidence>
<accession>A0ABQ9EJS5</accession>
<proteinExistence type="inferred from homology"/>
<dbReference type="Gene3D" id="1.10.238.10">
    <property type="entry name" value="EF-hand"/>
    <property type="match status" value="1"/>
</dbReference>
<dbReference type="InterPro" id="IPR018247">
    <property type="entry name" value="EF_Hand_1_Ca_BS"/>
</dbReference>
<dbReference type="Pfam" id="PF00036">
    <property type="entry name" value="EF-hand_1"/>
    <property type="match status" value="1"/>
</dbReference>
<dbReference type="Proteomes" id="UP001217089">
    <property type="component" value="Unassembled WGS sequence"/>
</dbReference>
<feature type="domain" description="EF-hand" evidence="7">
    <location>
        <begin position="139"/>
        <end position="174"/>
    </location>
</feature>
<organism evidence="8 9">
    <name type="scientific">Tegillarca granosa</name>
    <name type="common">Malaysian cockle</name>
    <name type="synonym">Anadara granosa</name>
    <dbReference type="NCBI Taxonomy" id="220873"/>
    <lineage>
        <taxon>Eukaryota</taxon>
        <taxon>Metazoa</taxon>
        <taxon>Spiralia</taxon>
        <taxon>Lophotrochozoa</taxon>
        <taxon>Mollusca</taxon>
        <taxon>Bivalvia</taxon>
        <taxon>Autobranchia</taxon>
        <taxon>Pteriomorphia</taxon>
        <taxon>Arcoida</taxon>
        <taxon>Arcoidea</taxon>
        <taxon>Arcidae</taxon>
        <taxon>Tegillarca</taxon>
    </lineage>
</organism>
<dbReference type="CDD" id="cd00051">
    <property type="entry name" value="EFh"/>
    <property type="match status" value="2"/>
</dbReference>
<keyword evidence="3" id="KW-0479">Metal-binding</keyword>
<keyword evidence="4" id="KW-0677">Repeat</keyword>
<keyword evidence="6" id="KW-0449">Lipoprotein</keyword>
<dbReference type="PROSITE" id="PS50222">
    <property type="entry name" value="EF_HAND_2"/>
    <property type="match status" value="3"/>
</dbReference>
<evidence type="ECO:0000313" key="9">
    <source>
        <dbReference type="Proteomes" id="UP001217089"/>
    </source>
</evidence>
<evidence type="ECO:0000256" key="3">
    <source>
        <dbReference type="ARBA" id="ARBA00022723"/>
    </source>
</evidence>
<dbReference type="EMBL" id="JARBDR010000813">
    <property type="protein sequence ID" value="KAJ8305527.1"/>
    <property type="molecule type" value="Genomic_DNA"/>
</dbReference>
<dbReference type="PRINTS" id="PR00450">
    <property type="entry name" value="RECOVERIN"/>
</dbReference>
<comment type="similarity">
    <text evidence="1">Belongs to the recoverin family.</text>
</comment>
<keyword evidence="9" id="KW-1185">Reference proteome</keyword>